<keyword evidence="7" id="KW-0969">Cilium</keyword>
<dbReference type="Proteomes" id="UP001168972">
    <property type="component" value="Unassembled WGS sequence"/>
</dbReference>
<dbReference type="PANTHER" id="PTHR31598">
    <property type="entry name" value="IQ DOMAIN-CONTAINING PROTEIN D"/>
    <property type="match status" value="1"/>
</dbReference>
<keyword evidence="10" id="KW-0175">Coiled coil</keyword>
<keyword evidence="8" id="KW-0206">Cytoskeleton</keyword>
<evidence type="ECO:0000256" key="9">
    <source>
        <dbReference type="ARBA" id="ARBA00023273"/>
    </source>
</evidence>
<evidence type="ECO:0000256" key="6">
    <source>
        <dbReference type="ARBA" id="ARBA00022846"/>
    </source>
</evidence>
<evidence type="ECO:0000256" key="1">
    <source>
        <dbReference type="ARBA" id="ARBA00003029"/>
    </source>
</evidence>
<keyword evidence="9" id="KW-0966">Cell projection</keyword>
<evidence type="ECO:0000256" key="2">
    <source>
        <dbReference type="ARBA" id="ARBA00004611"/>
    </source>
</evidence>
<keyword evidence="12" id="KW-1185">Reference proteome</keyword>
<proteinExistence type="inferred from homology"/>
<comment type="similarity">
    <text evidence="3">Belongs to the DRC10 family.</text>
</comment>
<keyword evidence="6" id="KW-0282">Flagellum</keyword>
<evidence type="ECO:0000256" key="10">
    <source>
        <dbReference type="SAM" id="Coils"/>
    </source>
</evidence>
<protein>
    <recommendedName>
        <fullName evidence="4">Dynein regulatory complex protein 10</fullName>
    </recommendedName>
</protein>
<feature type="coiled-coil region" evidence="10">
    <location>
        <begin position="228"/>
        <end position="255"/>
    </location>
</feature>
<name>A0AA39L1I4_MICHY</name>
<comment type="subcellular location">
    <subcellularLocation>
        <location evidence="2">Cytoplasm</location>
        <location evidence="2">Cytoskeleton</location>
        <location evidence="2">Flagellum axoneme</location>
    </subcellularLocation>
</comment>
<gene>
    <name evidence="11" type="ORF">PV327_003763</name>
</gene>
<comment type="function">
    <text evidence="1">Component of the nexin-dynein regulatory complex (N-DRC), a key regulator of ciliary/flagellar motility which maintains the alignment and integrity of the distal axoneme and regulates microtubule sliding in motile axonemes.</text>
</comment>
<evidence type="ECO:0000256" key="4">
    <source>
        <dbReference type="ARBA" id="ARBA00021752"/>
    </source>
</evidence>
<accession>A0AA39L1I4</accession>
<sequence>MECQIAISRICAILNELLIKIKKLTEDNDELLNNIEDKFKIECDAVWNFINMLNHLNYLVEIRLRTSSIVERERASNLASALVNGKKAQVETETLINEIKSARMKHEYQLSDIKAQIAEVKSSLEQIEKNQEIKITEIINESSCNMRKIMEETMEKEEKFKNEINLKNIEFENVYENNLSNERELYTMRKKTEREYLEILAIYDNNVGGLYRTMESLIEKSNLLDTNLKICQEKLEIQEIEYEILKNEKESEILKTFTENLNKFKRNRAAKIIQVAWRKYLERLLLRKKKKSKKKKIN</sequence>
<dbReference type="AlphaFoldDB" id="A0AA39L1I4"/>
<evidence type="ECO:0000256" key="5">
    <source>
        <dbReference type="ARBA" id="ARBA00022490"/>
    </source>
</evidence>
<organism evidence="11 12">
    <name type="scientific">Microctonus hyperodae</name>
    <name type="common">Parasitoid wasp</name>
    <dbReference type="NCBI Taxonomy" id="165561"/>
    <lineage>
        <taxon>Eukaryota</taxon>
        <taxon>Metazoa</taxon>
        <taxon>Ecdysozoa</taxon>
        <taxon>Arthropoda</taxon>
        <taxon>Hexapoda</taxon>
        <taxon>Insecta</taxon>
        <taxon>Pterygota</taxon>
        <taxon>Neoptera</taxon>
        <taxon>Endopterygota</taxon>
        <taxon>Hymenoptera</taxon>
        <taxon>Apocrita</taxon>
        <taxon>Ichneumonoidea</taxon>
        <taxon>Braconidae</taxon>
        <taxon>Euphorinae</taxon>
        <taxon>Microctonus</taxon>
    </lineage>
</organism>
<evidence type="ECO:0000256" key="3">
    <source>
        <dbReference type="ARBA" id="ARBA00009071"/>
    </source>
</evidence>
<dbReference type="InterPro" id="IPR042815">
    <property type="entry name" value="DRC10"/>
</dbReference>
<reference evidence="11" key="2">
    <citation type="submission" date="2023-03" db="EMBL/GenBank/DDBJ databases">
        <authorList>
            <person name="Inwood S.N."/>
            <person name="Skelly J.G."/>
            <person name="Guhlin J."/>
            <person name="Harrop T.W.R."/>
            <person name="Goldson S.G."/>
            <person name="Dearden P.K."/>
        </authorList>
    </citation>
    <scope>NUCLEOTIDE SEQUENCE</scope>
    <source>
        <strain evidence="11">Lincoln</strain>
        <tissue evidence="11">Whole body</tissue>
    </source>
</reference>
<dbReference type="PANTHER" id="PTHR31598:SF1">
    <property type="entry name" value="DYNEIN REGULATORY COMPLEX PROTEIN 10"/>
    <property type="match status" value="1"/>
</dbReference>
<feature type="coiled-coil region" evidence="10">
    <location>
        <begin position="14"/>
        <end position="41"/>
    </location>
</feature>
<evidence type="ECO:0000256" key="7">
    <source>
        <dbReference type="ARBA" id="ARBA00023069"/>
    </source>
</evidence>
<evidence type="ECO:0000256" key="8">
    <source>
        <dbReference type="ARBA" id="ARBA00023212"/>
    </source>
</evidence>
<evidence type="ECO:0000313" key="12">
    <source>
        <dbReference type="Proteomes" id="UP001168972"/>
    </source>
</evidence>
<dbReference type="PROSITE" id="PS50096">
    <property type="entry name" value="IQ"/>
    <property type="match status" value="1"/>
</dbReference>
<comment type="caution">
    <text evidence="11">The sequence shown here is derived from an EMBL/GenBank/DDBJ whole genome shotgun (WGS) entry which is preliminary data.</text>
</comment>
<evidence type="ECO:0000313" key="11">
    <source>
        <dbReference type="EMBL" id="KAK0181482.1"/>
    </source>
</evidence>
<keyword evidence="5" id="KW-0963">Cytoplasm</keyword>
<dbReference type="EMBL" id="JAQQBR010000002">
    <property type="protein sequence ID" value="KAK0181482.1"/>
    <property type="molecule type" value="Genomic_DNA"/>
</dbReference>
<reference evidence="11" key="1">
    <citation type="journal article" date="2023" name="bioRxiv">
        <title>Scaffold-level genome assemblies of two parasitoid biocontrol wasps reveal the parthenogenesis mechanism and an associated novel virus.</title>
        <authorList>
            <person name="Inwood S."/>
            <person name="Skelly J."/>
            <person name="Guhlin J."/>
            <person name="Harrop T."/>
            <person name="Goldson S."/>
            <person name="Dearden P."/>
        </authorList>
    </citation>
    <scope>NUCLEOTIDE SEQUENCE</scope>
    <source>
        <strain evidence="11">Lincoln</strain>
        <tissue evidence="11">Whole body</tissue>
    </source>
</reference>